<name>A0A0F9JU34_9ZZZZ</name>
<accession>A0A0F9JU34</accession>
<reference evidence="1" key="1">
    <citation type="journal article" date="2015" name="Nature">
        <title>Complex archaea that bridge the gap between prokaryotes and eukaryotes.</title>
        <authorList>
            <person name="Spang A."/>
            <person name="Saw J.H."/>
            <person name="Jorgensen S.L."/>
            <person name="Zaremba-Niedzwiedzka K."/>
            <person name="Martijn J."/>
            <person name="Lind A.E."/>
            <person name="van Eijk R."/>
            <person name="Schleper C."/>
            <person name="Guy L."/>
            <person name="Ettema T.J."/>
        </authorList>
    </citation>
    <scope>NUCLEOTIDE SEQUENCE</scope>
</reference>
<dbReference type="AlphaFoldDB" id="A0A0F9JU34"/>
<gene>
    <name evidence="1" type="ORF">LCGC14_1485780</name>
</gene>
<evidence type="ECO:0000313" key="1">
    <source>
        <dbReference type="EMBL" id="KKM65986.1"/>
    </source>
</evidence>
<protein>
    <submittedName>
        <fullName evidence="1">Uncharacterized protein</fullName>
    </submittedName>
</protein>
<comment type="caution">
    <text evidence="1">The sequence shown here is derived from an EMBL/GenBank/DDBJ whole genome shotgun (WGS) entry which is preliminary data.</text>
</comment>
<proteinExistence type="predicted"/>
<dbReference type="EMBL" id="LAZR01010623">
    <property type="protein sequence ID" value="KKM65986.1"/>
    <property type="molecule type" value="Genomic_DNA"/>
</dbReference>
<sequence>MSRKKKYFSDEERREAQKGYNRTWNLANGGQRKAYDRAYYLANHEQRLVQVQVWQKANPEKMAISHKKRRARNKAWMKGYLVGRGCLVCGESRRFCLDFHHINPSHKSQKVSSLIWNGSSIATLEAEVEKCVVLCSNCHRGYHAGEVEI</sequence>
<organism evidence="1">
    <name type="scientific">marine sediment metagenome</name>
    <dbReference type="NCBI Taxonomy" id="412755"/>
    <lineage>
        <taxon>unclassified sequences</taxon>
        <taxon>metagenomes</taxon>
        <taxon>ecological metagenomes</taxon>
    </lineage>
</organism>